<dbReference type="Pfam" id="PF18481">
    <property type="entry name" value="DUF5616"/>
    <property type="match status" value="1"/>
</dbReference>
<dbReference type="STRING" id="593117.TGAM_1281"/>
<evidence type="ECO:0000313" key="3">
    <source>
        <dbReference type="EMBL" id="ACS33783.1"/>
    </source>
</evidence>
<dbReference type="EMBL" id="CP001398">
    <property type="protein sequence ID" value="ACS33783.1"/>
    <property type="molecule type" value="Genomic_DNA"/>
</dbReference>
<name>C5A6C1_THEGJ</name>
<evidence type="ECO:0000259" key="1">
    <source>
        <dbReference type="Pfam" id="PF04256"/>
    </source>
</evidence>
<dbReference type="PANTHER" id="PTHR42252:SF1">
    <property type="entry name" value="DUF434 DOMAIN-CONTAINING PROTEIN"/>
    <property type="match status" value="1"/>
</dbReference>
<organism evidence="3 4">
    <name type="scientific">Thermococcus gammatolerans (strain DSM 15229 / JCM 11827 / EJ3)</name>
    <dbReference type="NCBI Taxonomy" id="593117"/>
    <lineage>
        <taxon>Archaea</taxon>
        <taxon>Methanobacteriati</taxon>
        <taxon>Methanobacteriota</taxon>
        <taxon>Thermococci</taxon>
        <taxon>Thermococcales</taxon>
        <taxon>Thermococcaceae</taxon>
        <taxon>Thermococcus</taxon>
    </lineage>
</organism>
<dbReference type="Proteomes" id="UP000001488">
    <property type="component" value="Chromosome"/>
</dbReference>
<dbReference type="PATRIC" id="fig|593117.10.peg.1279"/>
<protein>
    <recommendedName>
        <fullName evidence="5">DUF434 domain-containing protein</fullName>
    </recommendedName>
</protein>
<dbReference type="HOGENOM" id="CLU_102155_0_0_2"/>
<proteinExistence type="predicted"/>
<gene>
    <name evidence="3" type="ordered locus">TGAM_1281</name>
</gene>
<evidence type="ECO:0008006" key="5">
    <source>
        <dbReference type="Google" id="ProtNLM"/>
    </source>
</evidence>
<dbReference type="InterPro" id="IPR007368">
    <property type="entry name" value="DUF434"/>
</dbReference>
<dbReference type="KEGG" id="tga:TGAM_1281"/>
<reference evidence="3 4" key="1">
    <citation type="journal article" date="2007" name="Genome Biol.">
        <title>Genome analysis and genome-wide proteomics of Thermococcus gammatolerans, the most radioresistant organism known amongst the Archaea.</title>
        <authorList>
            <person name="Zivanovic Y."/>
            <person name="Armengaud J."/>
            <person name="Lagorce A."/>
            <person name="Leplat C."/>
            <person name="Guerin P."/>
            <person name="Dutertre M."/>
            <person name="Anthouard V."/>
            <person name="Forterre P."/>
            <person name="Wincker P."/>
            <person name="Confalonieri F."/>
        </authorList>
    </citation>
    <scope>NUCLEOTIDE SEQUENCE [LARGE SCALE GENOMIC DNA]</scope>
    <source>
        <strain evidence="4">DSM 15229 / JCM 11827 / EJ3</strain>
    </source>
</reference>
<dbReference type="Pfam" id="PF04256">
    <property type="entry name" value="DUF434"/>
    <property type="match status" value="1"/>
</dbReference>
<dbReference type="PANTHER" id="PTHR42252">
    <property type="entry name" value="DUF5616 DOMAIN-CONTAINING PROTEIN"/>
    <property type="match status" value="1"/>
</dbReference>
<dbReference type="PaxDb" id="593117-TGAM_1281"/>
<dbReference type="eggNOG" id="arCOG03229">
    <property type="taxonomic scope" value="Archaea"/>
</dbReference>
<keyword evidence="4" id="KW-1185">Reference proteome</keyword>
<dbReference type="AlphaFoldDB" id="C5A6C1"/>
<sequence length="223" mass="25255">MLVEAYRDLKYLLNRGYRKSVALNFVANHYRLRKEERHLLARCVFSDSWIGEVKQKLLSPERVGGRVLGVDGFNVLITLESLLTGKAVLCEDGLVRDLEYRGKYRPHQHTAENLRFIISALSELSPERAVFFYGRNNPGSGLVKALTTELLSEFNVSGEARLVKSPDHELKAFEAVATADVGIVSSVRWVFDLARFAGERAGAKPVPFKDLLLRDQYDDRQPF</sequence>
<feature type="domain" description="DUF434" evidence="1">
    <location>
        <begin position="2"/>
        <end position="56"/>
    </location>
</feature>
<feature type="domain" description="DUF5616" evidence="2">
    <location>
        <begin position="61"/>
        <end position="195"/>
    </location>
</feature>
<evidence type="ECO:0000313" key="4">
    <source>
        <dbReference type="Proteomes" id="UP000001488"/>
    </source>
</evidence>
<dbReference type="GeneID" id="7987927"/>
<dbReference type="OrthoDB" id="60095at2157"/>
<dbReference type="RefSeq" id="WP_015858895.1">
    <property type="nucleotide sequence ID" value="NC_012804.1"/>
</dbReference>
<evidence type="ECO:0000259" key="2">
    <source>
        <dbReference type="Pfam" id="PF18481"/>
    </source>
</evidence>
<accession>C5A6C1</accession>
<dbReference type="InterPro" id="IPR041652">
    <property type="entry name" value="DUF5616"/>
</dbReference>